<reference evidence="1" key="1">
    <citation type="submission" date="2015-07" db="EMBL/GenBank/DDBJ databases">
        <title>Adaptation to a free-living lifestyle via gene acquisitions in the diplomonad Trepomonas sp. PC1.</title>
        <authorList>
            <person name="Xu F."/>
            <person name="Jerlstrom-Hultqvist J."/>
            <person name="Kolisko M."/>
            <person name="Simpson A.G.B."/>
            <person name="Roger A.J."/>
            <person name="Svard S.G."/>
            <person name="Andersson J.O."/>
        </authorList>
    </citation>
    <scope>NUCLEOTIDE SEQUENCE</scope>
    <source>
        <strain evidence="1">PC1</strain>
    </source>
</reference>
<name>A0A146JZH1_9EUKA</name>
<protein>
    <submittedName>
        <fullName evidence="1">Uncharacterized protein</fullName>
    </submittedName>
</protein>
<proteinExistence type="predicted"/>
<sequence>YNSLADQHNQYINELFYYIGTIDETYQATQQKINEASNVEQQLIQYEQQFQRHLLLIDQTKTKIDENLVKIEEDETVYQLLKEFTEAFLLPQEVLDCFTKSFNDDFKKHLPKLIDVIKHPNFKFFMDKFQKKQENDAISNLFKLMFTIEQKILDFYKAVLIPSKEKPPITFDELPNYKYLLDFLYVFNPKNQITVEQWYFVNRKMVIKQELDVLHNIFRQYAFDQPYPNDFFTDDDSLSDLNLFMPVIVAESGNKLSSFFKLKYVYEKEVQQKFTEKQIVQIEGMNCQQLDQDIFPIFVNSFFLDNKFNNRDQKLNEIVYGKKLFMSLKKQGIKISLANFECQVFPEQVAQFLITKTDQLLVSEQTLYQTILIQCGSLPIEDELVSQLGSFLRKLVYNFDFAAFVNYFKQTKQFMERCQNQSVIEMLNRQQMLSGYGLLLKYKSIFGNAIKKNDTLEQLLQVFKISIESMQIVSEFTITKGHSWIEQITALFDQSLLHKAMSPILGFRLGYFLRALKELKGTNLSNLFNGTIQVLQKFFSEKVQQIFIKRPAGDIQEYCYAFMVNLYSIINKVVGENIVDATEWKQQLMNLGGDWKKLLHSWIE</sequence>
<feature type="non-terminal residue" evidence="1">
    <location>
        <position position="1"/>
    </location>
</feature>
<evidence type="ECO:0000313" key="1">
    <source>
        <dbReference type="EMBL" id="JAP90073.1"/>
    </source>
</evidence>
<accession>A0A146JZH1</accession>
<dbReference type="AlphaFoldDB" id="A0A146JZH1"/>
<dbReference type="EMBL" id="GDID01006533">
    <property type="protein sequence ID" value="JAP90073.1"/>
    <property type="molecule type" value="Transcribed_RNA"/>
</dbReference>
<gene>
    <name evidence="1" type="ORF">TPC1_30432</name>
</gene>
<organism evidence="1">
    <name type="scientific">Trepomonas sp. PC1</name>
    <dbReference type="NCBI Taxonomy" id="1076344"/>
    <lineage>
        <taxon>Eukaryota</taxon>
        <taxon>Metamonada</taxon>
        <taxon>Diplomonadida</taxon>
        <taxon>Hexamitidae</taxon>
        <taxon>Hexamitinae</taxon>
        <taxon>Trepomonas</taxon>
    </lineage>
</organism>